<dbReference type="PANTHER" id="PTHR43649:SF12">
    <property type="entry name" value="DIACETYLCHITOBIOSE BINDING PROTEIN DASA"/>
    <property type="match status" value="1"/>
</dbReference>
<organism evidence="1 2">
    <name type="scientific">Gordoniibacillus kamchatkensis</name>
    <dbReference type="NCBI Taxonomy" id="1590651"/>
    <lineage>
        <taxon>Bacteria</taxon>
        <taxon>Bacillati</taxon>
        <taxon>Bacillota</taxon>
        <taxon>Bacilli</taxon>
        <taxon>Bacillales</taxon>
        <taxon>Paenibacillaceae</taxon>
        <taxon>Gordoniibacillus</taxon>
    </lineage>
</organism>
<dbReference type="InterPro" id="IPR050490">
    <property type="entry name" value="Bact_solute-bd_prot1"/>
</dbReference>
<dbReference type="EMBL" id="JXAK01000008">
    <property type="protein sequence ID" value="KIL41485.1"/>
    <property type="molecule type" value="Genomic_DNA"/>
</dbReference>
<evidence type="ECO:0000313" key="1">
    <source>
        <dbReference type="EMBL" id="KIL41485.1"/>
    </source>
</evidence>
<dbReference type="Proteomes" id="UP000031967">
    <property type="component" value="Unassembled WGS sequence"/>
</dbReference>
<evidence type="ECO:0000313" key="2">
    <source>
        <dbReference type="Proteomes" id="UP000031967"/>
    </source>
</evidence>
<dbReference type="InterPro" id="IPR006059">
    <property type="entry name" value="SBP"/>
</dbReference>
<protein>
    <submittedName>
        <fullName evidence="1">ABC transporter substrate-binding protein</fullName>
    </submittedName>
</protein>
<dbReference type="PANTHER" id="PTHR43649">
    <property type="entry name" value="ARABINOSE-BINDING PROTEIN-RELATED"/>
    <property type="match status" value="1"/>
</dbReference>
<gene>
    <name evidence="1" type="ORF">SD70_06220</name>
</gene>
<comment type="caution">
    <text evidence="1">The sequence shown here is derived from an EMBL/GenBank/DDBJ whole genome shotgun (WGS) entry which is preliminary data.</text>
</comment>
<name>A0ABR5ALT0_9BACL</name>
<dbReference type="Gene3D" id="3.40.190.10">
    <property type="entry name" value="Periplasmic binding protein-like II"/>
    <property type="match status" value="2"/>
</dbReference>
<proteinExistence type="predicted"/>
<sequence>MGITLKGVTWNHSRGYVSVVATAQRFGETHPGVEIIWEKRSLQQFADAHIEQLADKYDLLVIDHPWAGFAADKNVLVPLERHLSAEYLQDQADNSVGLSHPSYRFGGFQSALAIDAATPVASYREDLLERHGHRLPDTWEDLISLADAGKVIFPGIPIDSLMNFYMLCSTQGEDPFLNEDTVISREMGLKALEQLRELASKCTREIFDWNPIQVYEAMSSRDDFAYCPFAYGYSNYSRSGYARKLIRFTDMVSLGTHGRLKSTLGGTGLAISAKCHHLDIALEYAAFTASPGCQRSIYVENGGQPGHRAAWLDEEVNRRTNGYFRATLPALDRAYLRPRYSGYLHFQDNAGDYVRDYMMNGGDGTAVLERMDRLYRESRSGDRR</sequence>
<dbReference type="SUPFAM" id="SSF53850">
    <property type="entry name" value="Periplasmic binding protein-like II"/>
    <property type="match status" value="1"/>
</dbReference>
<accession>A0ABR5ALT0</accession>
<dbReference type="Pfam" id="PF13416">
    <property type="entry name" value="SBP_bac_8"/>
    <property type="match status" value="1"/>
</dbReference>
<dbReference type="RefSeq" id="WP_041046768.1">
    <property type="nucleotide sequence ID" value="NZ_JXAK01000008.1"/>
</dbReference>
<reference evidence="1 2" key="1">
    <citation type="submission" date="2014-12" db="EMBL/GenBank/DDBJ databases">
        <title>Draft genome sequence of Paenibacillus kamchatkensis strain B-2647.</title>
        <authorList>
            <person name="Karlyshev A.V."/>
            <person name="Kudryashova E.B."/>
        </authorList>
    </citation>
    <scope>NUCLEOTIDE SEQUENCE [LARGE SCALE GENOMIC DNA]</scope>
    <source>
        <strain evidence="1 2">VKM B-2647</strain>
    </source>
</reference>
<keyword evidence="2" id="KW-1185">Reference proteome</keyword>